<dbReference type="Proteomes" id="UP000194999">
    <property type="component" value="Unassembled WGS sequence"/>
</dbReference>
<gene>
    <name evidence="3" type="ORF">HK15_03255</name>
</gene>
<name>A0A252AZ98_9PROT</name>
<dbReference type="Pfam" id="PF16932">
    <property type="entry name" value="T4SS_TraI"/>
    <property type="match status" value="1"/>
</dbReference>
<comment type="caution">
    <text evidence="3">The sequence shown here is derived from an EMBL/GenBank/DDBJ whole genome shotgun (WGS) entry which is preliminary data.</text>
</comment>
<dbReference type="AlphaFoldDB" id="A0A252AZ98"/>
<reference evidence="3 4" key="1">
    <citation type="submission" date="2014-06" db="EMBL/GenBank/DDBJ databases">
        <authorList>
            <person name="Ju J."/>
            <person name="Zhang J."/>
        </authorList>
    </citation>
    <scope>NUCLEOTIDE SEQUENCE [LARGE SCALE GENOMIC DNA]</scope>
    <source>
        <strain evidence="3">DmW_048</strain>
    </source>
</reference>
<accession>A0A252AZ98</accession>
<keyword evidence="2" id="KW-0732">Signal</keyword>
<feature type="signal peptide" evidence="2">
    <location>
        <begin position="1"/>
        <end position="23"/>
    </location>
</feature>
<proteinExistence type="predicted"/>
<dbReference type="EMBL" id="JOOY01000153">
    <property type="protein sequence ID" value="OUI97415.1"/>
    <property type="molecule type" value="Genomic_DNA"/>
</dbReference>
<evidence type="ECO:0000313" key="3">
    <source>
        <dbReference type="EMBL" id="OUI97415.1"/>
    </source>
</evidence>
<sequence>MAKSSTILSCGLLALTLATPSLAASSEPVALPVPSSPTLSPGAASPIDTPLSGAAEMPQISDVTRPPSMESLMAVRPGYSPRPDTSAAHDDAVRHAAWAYGAQGGLAARSFALNDMLSRYEATLDQTFDFRPLVLPAGSGQTLLRPPVVSEAQMAMALDPSGQTARETRRIFRVTREAQLVSAPPQWRTWLVRSITMPETPPDAVRPRTRHEVDVWREGVARGWAAGERQAVEIFLDDLARLERDLIGMARYRLLLKAGKVEAPEVAFFQRDTSGGKDVLREDDTEIRIRSQPGLDANRAHWHVGEDAP</sequence>
<evidence type="ECO:0000256" key="1">
    <source>
        <dbReference type="SAM" id="MobiDB-lite"/>
    </source>
</evidence>
<organism evidence="3 4">
    <name type="scientific">Acetobacter orientalis</name>
    <dbReference type="NCBI Taxonomy" id="146474"/>
    <lineage>
        <taxon>Bacteria</taxon>
        <taxon>Pseudomonadati</taxon>
        <taxon>Pseudomonadota</taxon>
        <taxon>Alphaproteobacteria</taxon>
        <taxon>Acetobacterales</taxon>
        <taxon>Acetobacteraceae</taxon>
        <taxon>Acetobacter</taxon>
    </lineage>
</organism>
<dbReference type="InterPro" id="IPR031618">
    <property type="entry name" value="T4SS_TraI"/>
</dbReference>
<feature type="region of interest" description="Disordered" evidence="1">
    <location>
        <begin position="27"/>
        <end position="54"/>
    </location>
</feature>
<evidence type="ECO:0000313" key="4">
    <source>
        <dbReference type="Proteomes" id="UP000194999"/>
    </source>
</evidence>
<protein>
    <submittedName>
        <fullName evidence="3">Type IV secretion protein DotC</fullName>
    </submittedName>
</protein>
<evidence type="ECO:0000256" key="2">
    <source>
        <dbReference type="SAM" id="SignalP"/>
    </source>
</evidence>
<feature type="chain" id="PRO_5012061017" evidence="2">
    <location>
        <begin position="24"/>
        <end position="309"/>
    </location>
</feature>